<comment type="function">
    <text evidence="11">Extracellular zinc metalloprotease.</text>
</comment>
<dbReference type="HOGENOM" id="CLU_008590_5_2_9"/>
<keyword evidence="8 11" id="KW-0482">Metalloprotease</keyword>
<evidence type="ECO:0000259" key="15">
    <source>
        <dbReference type="Pfam" id="PF07504"/>
    </source>
</evidence>
<feature type="active site" description="Proton donor" evidence="10">
    <location>
        <position position="478"/>
    </location>
</feature>
<evidence type="ECO:0000256" key="3">
    <source>
        <dbReference type="ARBA" id="ARBA00022670"/>
    </source>
</evidence>
<reference evidence="16 17" key="1">
    <citation type="journal article" date="2001" name="J. Bacteriol.">
        <title>Genome sequence and comparative analysis of the solvent-producing bacterium Clostridium acetobutylicum.</title>
        <authorList>
            <person name="Nolling J."/>
            <person name="Breton G."/>
            <person name="Omelchenko M.V."/>
            <person name="Makarova K.S."/>
            <person name="Zeng Q."/>
            <person name="Gibson R."/>
            <person name="Lee H.M."/>
            <person name="Dubois J."/>
            <person name="Qiu D."/>
            <person name="Hitti J."/>
            <person name="Wolf Y.I."/>
            <person name="Tatusov R.L."/>
            <person name="Sabathe F."/>
            <person name="Doucette-Stamm L."/>
            <person name="Soucaille P."/>
            <person name="Daly M.J."/>
            <person name="Bennett G.N."/>
            <person name="Koonin E.V."/>
            <person name="Smith D.R."/>
        </authorList>
    </citation>
    <scope>NUCLEOTIDE SEQUENCE [LARGE SCALE GENOMIC DNA]</scope>
    <source>
        <strain evidence="17">ATCC 824 / DSM 792 / JCM 1419 / LMG 5710 / VKM B-1787</strain>
    </source>
</reference>
<name>Q97G52_CLOAB</name>
<evidence type="ECO:0000256" key="5">
    <source>
        <dbReference type="ARBA" id="ARBA00022729"/>
    </source>
</evidence>
<accession>Q97G52</accession>
<feature type="domain" description="PepSY" evidence="14">
    <location>
        <begin position="162"/>
        <end position="229"/>
    </location>
</feature>
<dbReference type="EMBL" id="AE001437">
    <property type="protein sequence ID" value="AAK80471.1"/>
    <property type="molecule type" value="Genomic_DNA"/>
</dbReference>
<dbReference type="InterPro" id="IPR023612">
    <property type="entry name" value="Peptidase_M4"/>
</dbReference>
<dbReference type="GO" id="GO:0004222">
    <property type="term" value="F:metalloendopeptidase activity"/>
    <property type="evidence" value="ECO:0007669"/>
    <property type="project" value="UniProtKB-UniRule"/>
</dbReference>
<dbReference type="Gene3D" id="1.10.390.10">
    <property type="entry name" value="Neutral Protease Domain 2"/>
    <property type="match status" value="1"/>
</dbReference>
<dbReference type="Pfam" id="PF02868">
    <property type="entry name" value="Peptidase_M4_C"/>
    <property type="match status" value="1"/>
</dbReference>
<keyword evidence="6 11" id="KW-0378">Hydrolase</keyword>
<dbReference type="KEGG" id="cac:CA_C2517"/>
<feature type="active site" evidence="10">
    <location>
        <position position="379"/>
    </location>
</feature>
<evidence type="ECO:0000256" key="6">
    <source>
        <dbReference type="ARBA" id="ARBA00022801"/>
    </source>
</evidence>
<keyword evidence="5 11" id="KW-0732">Signal</keyword>
<dbReference type="InterPro" id="IPR001570">
    <property type="entry name" value="Peptidase_M4_C_domain"/>
</dbReference>
<feature type="domain" description="Peptidase M4 C-terminal" evidence="13">
    <location>
        <begin position="389"/>
        <end position="550"/>
    </location>
</feature>
<dbReference type="InterPro" id="IPR013856">
    <property type="entry name" value="Peptidase_M4_domain"/>
</dbReference>
<dbReference type="PIR" id="A60152">
    <property type="entry name" value="A60152"/>
</dbReference>
<keyword evidence="17" id="KW-1185">Reference proteome</keyword>
<evidence type="ECO:0000313" key="17">
    <source>
        <dbReference type="Proteomes" id="UP000000814"/>
    </source>
</evidence>
<evidence type="ECO:0000256" key="11">
    <source>
        <dbReference type="RuleBase" id="RU366073"/>
    </source>
</evidence>
<dbReference type="OrthoDB" id="291295at2"/>
<gene>
    <name evidence="16" type="primary">nrpE</name>
    <name evidence="16" type="ordered locus">CA_C2517</name>
</gene>
<feature type="chain" id="PRO_5023047976" description="Neutral metalloproteinase" evidence="11">
    <location>
        <begin position="27"/>
        <end position="557"/>
    </location>
</feature>
<evidence type="ECO:0000259" key="12">
    <source>
        <dbReference type="Pfam" id="PF01447"/>
    </source>
</evidence>
<dbReference type="InterPro" id="IPR025711">
    <property type="entry name" value="PepSY"/>
</dbReference>
<dbReference type="MEROPS" id="M04.011"/>
<dbReference type="Pfam" id="PF01447">
    <property type="entry name" value="Peptidase_M4"/>
    <property type="match status" value="1"/>
</dbReference>
<dbReference type="STRING" id="272562.CA_C2517"/>
<dbReference type="PANTHER" id="PTHR33794:SF1">
    <property type="entry name" value="BACILLOLYSIN"/>
    <property type="match status" value="1"/>
</dbReference>
<dbReference type="InterPro" id="IPR027268">
    <property type="entry name" value="Peptidase_M4/M1_CTD_sf"/>
</dbReference>
<dbReference type="InterPro" id="IPR011096">
    <property type="entry name" value="FTP_domain"/>
</dbReference>
<evidence type="ECO:0000256" key="7">
    <source>
        <dbReference type="ARBA" id="ARBA00022833"/>
    </source>
</evidence>
<keyword evidence="7 11" id="KW-0862">Zinc</keyword>
<evidence type="ECO:0000256" key="9">
    <source>
        <dbReference type="ARBA" id="ARBA00023145"/>
    </source>
</evidence>
<dbReference type="RefSeq" id="WP_010965812.1">
    <property type="nucleotide sequence ID" value="NC_003030.1"/>
</dbReference>
<evidence type="ECO:0000256" key="2">
    <source>
        <dbReference type="ARBA" id="ARBA00009388"/>
    </source>
</evidence>
<evidence type="ECO:0000259" key="14">
    <source>
        <dbReference type="Pfam" id="PF03413"/>
    </source>
</evidence>
<keyword evidence="9" id="KW-0865">Zymogen</keyword>
<dbReference type="SUPFAM" id="SSF55486">
    <property type="entry name" value="Metalloproteases ('zincins'), catalytic domain"/>
    <property type="match status" value="1"/>
</dbReference>
<dbReference type="CDD" id="cd09597">
    <property type="entry name" value="M4_TLP"/>
    <property type="match status" value="1"/>
</dbReference>
<comment type="subcellular location">
    <subcellularLocation>
        <location evidence="11">Secreted</location>
    </subcellularLocation>
</comment>
<dbReference type="Gene3D" id="3.10.170.10">
    <property type="match status" value="1"/>
</dbReference>
<dbReference type="PATRIC" id="fig|272562.8.peg.2711"/>
<feature type="domain" description="FTP" evidence="15">
    <location>
        <begin position="97"/>
        <end position="145"/>
    </location>
</feature>
<dbReference type="InterPro" id="IPR050728">
    <property type="entry name" value="Zinc_Metalloprotease_M4"/>
</dbReference>
<dbReference type="Gene3D" id="3.10.450.490">
    <property type="match status" value="1"/>
</dbReference>
<dbReference type="PANTHER" id="PTHR33794">
    <property type="entry name" value="BACILLOLYSIN"/>
    <property type="match status" value="1"/>
</dbReference>
<protein>
    <recommendedName>
        <fullName evidence="11">Neutral metalloproteinase</fullName>
        <ecNumber evidence="11">3.4.24.-</ecNumber>
    </recommendedName>
</protein>
<evidence type="ECO:0000256" key="8">
    <source>
        <dbReference type="ARBA" id="ARBA00023049"/>
    </source>
</evidence>
<proteinExistence type="inferred from homology"/>
<dbReference type="GeneID" id="44998992"/>
<dbReference type="GO" id="GO:0046872">
    <property type="term" value="F:metal ion binding"/>
    <property type="evidence" value="ECO:0007669"/>
    <property type="project" value="UniProtKB-UniRule"/>
</dbReference>
<evidence type="ECO:0000259" key="13">
    <source>
        <dbReference type="Pfam" id="PF02868"/>
    </source>
</evidence>
<evidence type="ECO:0000313" key="16">
    <source>
        <dbReference type="EMBL" id="AAK80471.1"/>
    </source>
</evidence>
<feature type="signal peptide" evidence="11">
    <location>
        <begin position="1"/>
        <end position="26"/>
    </location>
</feature>
<evidence type="ECO:0000256" key="4">
    <source>
        <dbReference type="ARBA" id="ARBA00022723"/>
    </source>
</evidence>
<dbReference type="PIR" id="D97210">
    <property type="entry name" value="D97210"/>
</dbReference>
<feature type="domain" description="Peptidase M4" evidence="12">
    <location>
        <begin position="240"/>
        <end position="386"/>
    </location>
</feature>
<keyword evidence="11" id="KW-0964">Secreted</keyword>
<comment type="similarity">
    <text evidence="2 11">Belongs to the peptidase M4 family.</text>
</comment>
<sequence>MKKKLLSLVLTTAVVSSISGFSSVSAQTLATKKPSVKQNYSVKRSNSKVIANDFEDQKKNVFLHGNLSGKLQINEQSILAYLEQNKSQFLNVSGANNFKILSIDTDELGLTKVKVAQTVDGTPIRGSQIILHLDKDGVVKNIIGAVNKDYKRPLFAARSQGVTATQAISIAKKQFSFKSLVEAPRAQKQVIVKNGVATTVYSVNIHYNDPDIANWEVLIDANSGKIVRTLDKIEYDGPATGKGTAVDGTSKPLNLYLTGSTYQLIDTTKAMTGKIKTYTANNREVEPGTLVTSKSNIFTNEAAKAEVSAHYYAGVVYDFYKNVLGRNSIDGNGMNIISTAHYGQSYDNAYWDGSQMVYGDGDGSEFTYFSGDLDVVGHELTHGVTQYTANLNYEDQSGALNESMSDVFGVLIQTYDKYNVKNGGNWAFSASDWVVGDGLFLNNTTHRALRSLANPTLYDQPDNMNNYVNTSDDNGGVHTNSGIPNKAAYLVAKSLGTNKTAHIYYRALTNYLTSDADFSSARNALESAASDLYGSSGSNAVDSAFDNVGVSSNSDNY</sequence>
<organism evidence="16 17">
    <name type="scientific">Clostridium acetobutylicum (strain ATCC 824 / DSM 792 / JCM 1419 / IAM 19013 / LMG 5710 / NBRC 13948 / NRRL B-527 / VKM B-1787 / 2291 / W)</name>
    <dbReference type="NCBI Taxonomy" id="272562"/>
    <lineage>
        <taxon>Bacteria</taxon>
        <taxon>Bacillati</taxon>
        <taxon>Bacillota</taxon>
        <taxon>Clostridia</taxon>
        <taxon>Eubacteriales</taxon>
        <taxon>Clostridiaceae</taxon>
        <taxon>Clostridium</taxon>
    </lineage>
</organism>
<dbReference type="GO" id="GO:0005576">
    <property type="term" value="C:extracellular region"/>
    <property type="evidence" value="ECO:0007669"/>
    <property type="project" value="UniProtKB-SubCell"/>
</dbReference>
<comment type="cofactor">
    <cofactor evidence="1 11">
        <name>Zn(2+)</name>
        <dbReference type="ChEBI" id="CHEBI:29105"/>
    </cofactor>
</comment>
<dbReference type="Pfam" id="PF03413">
    <property type="entry name" value="PepSY"/>
    <property type="match status" value="1"/>
</dbReference>
<keyword evidence="3 11" id="KW-0645">Protease</keyword>
<dbReference type="Proteomes" id="UP000000814">
    <property type="component" value="Chromosome"/>
</dbReference>
<keyword evidence="4" id="KW-0479">Metal-binding</keyword>
<evidence type="ECO:0000256" key="10">
    <source>
        <dbReference type="PIRSR" id="PIRSR623612-1"/>
    </source>
</evidence>
<dbReference type="AlphaFoldDB" id="Q97G52"/>
<dbReference type="PRINTS" id="PR00730">
    <property type="entry name" value="THERMOLYSIN"/>
</dbReference>
<dbReference type="Gene3D" id="3.10.450.40">
    <property type="match status" value="1"/>
</dbReference>
<dbReference type="Pfam" id="PF07504">
    <property type="entry name" value="FTP"/>
    <property type="match status" value="1"/>
</dbReference>
<dbReference type="eggNOG" id="COG3227">
    <property type="taxonomic scope" value="Bacteria"/>
</dbReference>
<dbReference type="EC" id="3.4.24.-" evidence="11"/>
<dbReference type="GO" id="GO:0006508">
    <property type="term" value="P:proteolysis"/>
    <property type="evidence" value="ECO:0007669"/>
    <property type="project" value="UniProtKB-KW"/>
</dbReference>
<evidence type="ECO:0000256" key="1">
    <source>
        <dbReference type="ARBA" id="ARBA00001947"/>
    </source>
</evidence>